<name>A0ABY6B4S1_9BURK</name>
<dbReference type="EMBL" id="CP104562">
    <property type="protein sequence ID" value="UXH78260.1"/>
    <property type="molecule type" value="Genomic_DNA"/>
</dbReference>
<evidence type="ECO:0000256" key="1">
    <source>
        <dbReference type="SAM" id="SignalP"/>
    </source>
</evidence>
<dbReference type="PANTHER" id="PTHR41252:SF1">
    <property type="entry name" value="BLR2505 PROTEIN"/>
    <property type="match status" value="1"/>
</dbReference>
<keyword evidence="4" id="KW-1185">Reference proteome</keyword>
<proteinExistence type="predicted"/>
<dbReference type="SUPFAM" id="SSF54427">
    <property type="entry name" value="NTF2-like"/>
    <property type="match status" value="1"/>
</dbReference>
<feature type="domain" description="SnoaL-like" evidence="2">
    <location>
        <begin position="39"/>
        <end position="145"/>
    </location>
</feature>
<evidence type="ECO:0000259" key="2">
    <source>
        <dbReference type="Pfam" id="PF12680"/>
    </source>
</evidence>
<feature type="signal peptide" evidence="1">
    <location>
        <begin position="1"/>
        <end position="25"/>
    </location>
</feature>
<reference evidence="3" key="1">
    <citation type="submission" date="2022-10" db="EMBL/GenBank/DDBJ databases">
        <title>Characterization and whole genome sequencing of a new Roseateles species, isolated from fresh water.</title>
        <authorList>
            <person name="Guliayeva D.Y."/>
            <person name="Akhremchuk A.E."/>
            <person name="Sikolenko M.A."/>
            <person name="Valentovich L.N."/>
            <person name="Sidarenka A.V."/>
        </authorList>
    </citation>
    <scope>NUCLEOTIDE SEQUENCE</scope>
    <source>
        <strain evidence="3">BIM B-1768</strain>
    </source>
</reference>
<dbReference type="InterPro" id="IPR037401">
    <property type="entry name" value="SnoaL-like"/>
</dbReference>
<dbReference type="Proteomes" id="UP001064933">
    <property type="component" value="Chromosome"/>
</dbReference>
<dbReference type="Gene3D" id="3.10.450.50">
    <property type="match status" value="1"/>
</dbReference>
<dbReference type="RefSeq" id="WP_261758041.1">
    <property type="nucleotide sequence ID" value="NZ_CP104562.2"/>
</dbReference>
<dbReference type="PANTHER" id="PTHR41252">
    <property type="entry name" value="BLR2505 PROTEIN"/>
    <property type="match status" value="1"/>
</dbReference>
<evidence type="ECO:0000313" key="3">
    <source>
        <dbReference type="EMBL" id="UXH78260.1"/>
    </source>
</evidence>
<dbReference type="Pfam" id="PF12680">
    <property type="entry name" value="SnoaL_2"/>
    <property type="match status" value="1"/>
</dbReference>
<feature type="chain" id="PRO_5046447336" evidence="1">
    <location>
        <begin position="26"/>
        <end position="171"/>
    </location>
</feature>
<dbReference type="InterPro" id="IPR032710">
    <property type="entry name" value="NTF2-like_dom_sf"/>
</dbReference>
<protein>
    <submittedName>
        <fullName evidence="3">Nuclear transport factor 2 family protein</fullName>
    </submittedName>
</protein>
<gene>
    <name evidence="3" type="ORF">N4261_25485</name>
</gene>
<accession>A0ABY6B4S1</accession>
<organism evidence="3 4">
    <name type="scientific">Roseateles amylovorans</name>
    <dbReference type="NCBI Taxonomy" id="2978473"/>
    <lineage>
        <taxon>Bacteria</taxon>
        <taxon>Pseudomonadati</taxon>
        <taxon>Pseudomonadota</taxon>
        <taxon>Betaproteobacteria</taxon>
        <taxon>Burkholderiales</taxon>
        <taxon>Sphaerotilaceae</taxon>
        <taxon>Roseateles</taxon>
    </lineage>
</organism>
<keyword evidence="1" id="KW-0732">Signal</keyword>
<sequence length="171" mass="18871">MTLRRHFMAAAPLVLAAPISGQALAHAGDTPTERNRSLVRKAFEKWAAGGATFFQDVLAPDVRWTIKGTSPAAGTYEGRDDFMTRAVAPFASRLSSPIRPTVKGLWAEGDEVIVHWDGAGVAADGRPYRNSYVWIFKMTDLRATEVIAFLDLVPYDDVLRRVPAPTKKEDR</sequence>
<evidence type="ECO:0000313" key="4">
    <source>
        <dbReference type="Proteomes" id="UP001064933"/>
    </source>
</evidence>